<dbReference type="Gene3D" id="3.90.550.10">
    <property type="entry name" value="Spore Coat Polysaccharide Biosynthesis Protein SpsA, Chain A"/>
    <property type="match status" value="1"/>
</dbReference>
<dbReference type="PANTHER" id="PTHR10859">
    <property type="entry name" value="GLYCOSYL TRANSFERASE"/>
    <property type="match status" value="1"/>
</dbReference>
<organism evidence="14 15">
    <name type="scientific">Candidatus Woykebacteria bacterium RIFCSPHIGHO2_02_FULL_43_16b</name>
    <dbReference type="NCBI Taxonomy" id="1802601"/>
    <lineage>
        <taxon>Bacteria</taxon>
        <taxon>Candidatus Woykeibacteriota</taxon>
    </lineage>
</organism>
<evidence type="ECO:0000256" key="3">
    <source>
        <dbReference type="ARBA" id="ARBA00006739"/>
    </source>
</evidence>
<dbReference type="CDD" id="cd04188">
    <property type="entry name" value="DPG_synthase"/>
    <property type="match status" value="1"/>
</dbReference>
<dbReference type="AlphaFoldDB" id="A0A1G1WSF5"/>
<accession>A0A1G1WSF5</accession>
<keyword evidence="7" id="KW-0812">Transmembrane</keyword>
<dbReference type="EMBL" id="MHCX01000008">
    <property type="protein sequence ID" value="OGY30087.1"/>
    <property type="molecule type" value="Genomic_DNA"/>
</dbReference>
<dbReference type="Pfam" id="PF00535">
    <property type="entry name" value="Glycos_transf_2"/>
    <property type="match status" value="1"/>
</dbReference>
<keyword evidence="10" id="KW-1133">Transmembrane helix</keyword>
<protein>
    <recommendedName>
        <fullName evidence="4">dolichyl-phosphate beta-glucosyltransferase</fullName>
        <ecNumber evidence="4">2.4.1.117</ecNumber>
    </recommendedName>
</protein>
<dbReference type="PANTHER" id="PTHR10859:SF91">
    <property type="entry name" value="DOLICHYL-PHOSPHATE BETA-GLUCOSYLTRANSFERASE"/>
    <property type="match status" value="1"/>
</dbReference>
<evidence type="ECO:0000256" key="1">
    <source>
        <dbReference type="ARBA" id="ARBA00004389"/>
    </source>
</evidence>
<comment type="subcellular location">
    <subcellularLocation>
        <location evidence="1">Endoplasmic reticulum membrane</location>
        <topology evidence="1">Single-pass membrane protein</topology>
    </subcellularLocation>
</comment>
<dbReference type="InterPro" id="IPR035518">
    <property type="entry name" value="DPG_synthase"/>
</dbReference>
<proteinExistence type="inferred from homology"/>
<evidence type="ECO:0000256" key="10">
    <source>
        <dbReference type="ARBA" id="ARBA00022989"/>
    </source>
</evidence>
<name>A0A1G1WSF5_9BACT</name>
<comment type="pathway">
    <text evidence="2">Protein modification; protein glycosylation.</text>
</comment>
<comment type="catalytic activity">
    <reaction evidence="12">
        <text>a di-trans,poly-cis-dolichyl phosphate + UDP-alpha-D-glucose = a di-trans,poly-cis-dolichyl beta-D-glucosyl phosphate + UDP</text>
        <dbReference type="Rhea" id="RHEA:15401"/>
        <dbReference type="Rhea" id="RHEA-COMP:19498"/>
        <dbReference type="Rhea" id="RHEA-COMP:19502"/>
        <dbReference type="ChEBI" id="CHEBI:57525"/>
        <dbReference type="ChEBI" id="CHEBI:57683"/>
        <dbReference type="ChEBI" id="CHEBI:58223"/>
        <dbReference type="ChEBI" id="CHEBI:58885"/>
        <dbReference type="EC" id="2.4.1.117"/>
    </reaction>
    <physiologicalReaction direction="left-to-right" evidence="12">
        <dbReference type="Rhea" id="RHEA:15402"/>
    </physiologicalReaction>
</comment>
<evidence type="ECO:0000259" key="13">
    <source>
        <dbReference type="Pfam" id="PF00535"/>
    </source>
</evidence>
<evidence type="ECO:0000256" key="11">
    <source>
        <dbReference type="ARBA" id="ARBA00023136"/>
    </source>
</evidence>
<comment type="caution">
    <text evidence="14">The sequence shown here is derived from an EMBL/GenBank/DDBJ whole genome shotgun (WGS) entry which is preliminary data.</text>
</comment>
<dbReference type="InterPro" id="IPR001173">
    <property type="entry name" value="Glyco_trans_2-like"/>
</dbReference>
<evidence type="ECO:0000256" key="7">
    <source>
        <dbReference type="ARBA" id="ARBA00022692"/>
    </source>
</evidence>
<evidence type="ECO:0000256" key="4">
    <source>
        <dbReference type="ARBA" id="ARBA00012583"/>
    </source>
</evidence>
<evidence type="ECO:0000256" key="5">
    <source>
        <dbReference type="ARBA" id="ARBA00022676"/>
    </source>
</evidence>
<evidence type="ECO:0000256" key="12">
    <source>
        <dbReference type="ARBA" id="ARBA00045097"/>
    </source>
</evidence>
<gene>
    <name evidence="14" type="ORF">A3J50_03315</name>
</gene>
<evidence type="ECO:0000256" key="2">
    <source>
        <dbReference type="ARBA" id="ARBA00004922"/>
    </source>
</evidence>
<comment type="similarity">
    <text evidence="3">Belongs to the glycosyltransferase 2 family.</text>
</comment>
<dbReference type="SUPFAM" id="SSF53448">
    <property type="entry name" value="Nucleotide-diphospho-sugar transferases"/>
    <property type="match status" value="1"/>
</dbReference>
<evidence type="ECO:0000313" key="15">
    <source>
        <dbReference type="Proteomes" id="UP000177821"/>
    </source>
</evidence>
<dbReference type="Proteomes" id="UP000177821">
    <property type="component" value="Unassembled WGS sequence"/>
</dbReference>
<dbReference type="GO" id="GO:0004581">
    <property type="term" value="F:dolichyl-phosphate beta-glucosyltransferase activity"/>
    <property type="evidence" value="ECO:0007669"/>
    <property type="project" value="UniProtKB-EC"/>
</dbReference>
<feature type="domain" description="Glycosyltransferase 2-like" evidence="13">
    <location>
        <begin position="4"/>
        <end position="132"/>
    </location>
</feature>
<keyword evidence="9" id="KW-0735">Signal-anchor</keyword>
<dbReference type="GO" id="GO:0006487">
    <property type="term" value="P:protein N-linked glycosylation"/>
    <property type="evidence" value="ECO:0007669"/>
    <property type="project" value="TreeGrafter"/>
</dbReference>
<keyword evidence="5" id="KW-0328">Glycosyltransferase</keyword>
<keyword evidence="8" id="KW-0256">Endoplasmic reticulum</keyword>
<evidence type="ECO:0000256" key="6">
    <source>
        <dbReference type="ARBA" id="ARBA00022679"/>
    </source>
</evidence>
<keyword evidence="6" id="KW-0808">Transferase</keyword>
<evidence type="ECO:0000256" key="9">
    <source>
        <dbReference type="ARBA" id="ARBA00022968"/>
    </source>
</evidence>
<evidence type="ECO:0000313" key="14">
    <source>
        <dbReference type="EMBL" id="OGY30087.1"/>
    </source>
</evidence>
<evidence type="ECO:0000256" key="8">
    <source>
        <dbReference type="ARBA" id="ARBA00022824"/>
    </source>
</evidence>
<sequence length="236" mass="26690">MLISFVVPMYNEEKRIDKTVSALNDYLSRRDFDHEVIFVDDGSKDQTLKTLSNLKPKFSHKVVTYANNKGKGFAVKTGALSARGDYILLLDADMSTPIEEFDKFYPHLNQNTVLIGTRKGLGAQVKKPQPFIRQKMGEVFTLLSSTLIVPGITDFTCGFKCFPKSAQKVFERSVINRWSYDPEILFLAHKSGLTIHEIPITWTNDTGSKVNLLKDAFVSLVELVKIRVNDFQGLYS</sequence>
<keyword evidence="11" id="KW-0472">Membrane</keyword>
<dbReference type="InterPro" id="IPR029044">
    <property type="entry name" value="Nucleotide-diphossugar_trans"/>
</dbReference>
<dbReference type="EC" id="2.4.1.117" evidence="4"/>
<reference evidence="14 15" key="1">
    <citation type="journal article" date="2016" name="Nat. Commun.">
        <title>Thousands of microbial genomes shed light on interconnected biogeochemical processes in an aquifer system.</title>
        <authorList>
            <person name="Anantharaman K."/>
            <person name="Brown C.T."/>
            <person name="Hug L.A."/>
            <person name="Sharon I."/>
            <person name="Castelle C.J."/>
            <person name="Probst A.J."/>
            <person name="Thomas B.C."/>
            <person name="Singh A."/>
            <person name="Wilkins M.J."/>
            <person name="Karaoz U."/>
            <person name="Brodie E.L."/>
            <person name="Williams K.H."/>
            <person name="Hubbard S.S."/>
            <person name="Banfield J.F."/>
        </authorList>
    </citation>
    <scope>NUCLEOTIDE SEQUENCE [LARGE SCALE GENOMIC DNA]</scope>
</reference>